<evidence type="ECO:0000259" key="2">
    <source>
        <dbReference type="Pfam" id="PF05598"/>
    </source>
</evidence>
<dbReference type="NCBIfam" id="NF033551">
    <property type="entry name" value="transpos_IS1182"/>
    <property type="match status" value="1"/>
</dbReference>
<organism evidence="4 5">
    <name type="scientific">Formosa sediminum</name>
    <dbReference type="NCBI Taxonomy" id="2594004"/>
    <lineage>
        <taxon>Bacteria</taxon>
        <taxon>Pseudomonadati</taxon>
        <taxon>Bacteroidota</taxon>
        <taxon>Flavobacteriia</taxon>
        <taxon>Flavobacteriales</taxon>
        <taxon>Flavobacteriaceae</taxon>
        <taxon>Formosa</taxon>
    </lineage>
</organism>
<feature type="domain" description="Transposase DDE" evidence="3">
    <location>
        <begin position="340"/>
        <end position="460"/>
    </location>
</feature>
<dbReference type="OrthoDB" id="1121830at2"/>
<dbReference type="InterPro" id="IPR025668">
    <property type="entry name" value="Tnp_DDE_dom"/>
</dbReference>
<evidence type="ECO:0000256" key="1">
    <source>
        <dbReference type="SAM" id="Coils"/>
    </source>
</evidence>
<sequence>MKFILGKDRKQTCLFPVSLEDSIESENSVRSIDQFVDSLNLAELGFRSDFTENGPPAYNPAVLLKLYIYGYMNRMRSSRQLEKECRRNIEVMWLLESLTPDHNTISNFRKDNAKAIKKVFFATVQIARNFGLIGATLIAGDSTKFRAQNSKKNNFNKKKIQRHIDYIDNKLEQYNKALEQSDSENEKEDIKKNIDKHQGRRKEYEKLNVQLNASGEPQISTSDPDSKHLIVRNNITEVAYCVQSTVDADHNIPFDYLVTNKNDSKAMGQMLQRAKTILGTNTFTALYDKGYHTGSEFKTANKLGIKTLVAIPGIGRASQAPDPNYNSEHFKYNKEHDTYTCPEGNILKSNGSIYKARNYNFKQYKTTKCKACPARALCTTSKVNGKVVQRSEFHKYIEANVKSVLQNPDAYKKRQAIVEHPYGTIKRQWSFDHIMTKKTIQRASAEVGFMFIAYNLKRIWNIFRKTNTPRVQAHRSLIRLFTTILTSFEEPYKQNSKYRILAHV</sequence>
<dbReference type="KEGG" id="fop:FNB79_00320"/>
<feature type="domain" description="Transposase InsH N-terminal" evidence="2">
    <location>
        <begin position="18"/>
        <end position="110"/>
    </location>
</feature>
<dbReference type="Pfam" id="PF05598">
    <property type="entry name" value="DUF772"/>
    <property type="match status" value="1"/>
</dbReference>
<dbReference type="Pfam" id="PF13751">
    <property type="entry name" value="DDE_Tnp_1_6"/>
    <property type="match status" value="1"/>
</dbReference>
<evidence type="ECO:0000313" key="5">
    <source>
        <dbReference type="Proteomes" id="UP000319209"/>
    </source>
</evidence>
<dbReference type="PANTHER" id="PTHR33408:SF2">
    <property type="entry name" value="TRANSPOSASE DDE DOMAIN-CONTAINING PROTEIN"/>
    <property type="match status" value="1"/>
</dbReference>
<feature type="coiled-coil region" evidence="1">
    <location>
        <begin position="167"/>
        <end position="214"/>
    </location>
</feature>
<dbReference type="PANTHER" id="PTHR33408">
    <property type="entry name" value="TRANSPOSASE"/>
    <property type="match status" value="1"/>
</dbReference>
<dbReference type="InterPro" id="IPR008490">
    <property type="entry name" value="Transposase_InsH_N"/>
</dbReference>
<dbReference type="AlphaFoldDB" id="A0A516GLZ2"/>
<dbReference type="EMBL" id="CP041637">
    <property type="protein sequence ID" value="QDO92495.1"/>
    <property type="molecule type" value="Genomic_DNA"/>
</dbReference>
<dbReference type="Proteomes" id="UP000319209">
    <property type="component" value="Chromosome"/>
</dbReference>
<evidence type="ECO:0000313" key="4">
    <source>
        <dbReference type="EMBL" id="QDO92495.1"/>
    </source>
</evidence>
<protein>
    <submittedName>
        <fullName evidence="4">IS1182 family transposase</fullName>
    </submittedName>
</protein>
<accession>A0A516GLZ2</accession>
<dbReference type="RefSeq" id="WP_143379407.1">
    <property type="nucleotide sequence ID" value="NZ_CP041637.1"/>
</dbReference>
<reference evidence="4 5" key="1">
    <citation type="submission" date="2019-07" db="EMBL/GenBank/DDBJ databases">
        <title>Genome sequencing for Formosa sp. PS13.</title>
        <authorList>
            <person name="Park S.-J."/>
        </authorList>
    </citation>
    <scope>NUCLEOTIDE SEQUENCE [LARGE SCALE GENOMIC DNA]</scope>
    <source>
        <strain evidence="4 5">PS13</strain>
    </source>
</reference>
<proteinExistence type="predicted"/>
<name>A0A516GLZ2_9FLAO</name>
<evidence type="ECO:0000259" key="3">
    <source>
        <dbReference type="Pfam" id="PF13751"/>
    </source>
</evidence>
<dbReference type="InterPro" id="IPR047629">
    <property type="entry name" value="IS1182_transpos"/>
</dbReference>
<keyword evidence="1" id="KW-0175">Coiled coil</keyword>
<gene>
    <name evidence="4" type="ORF">FNB79_00320</name>
</gene>
<keyword evidence="5" id="KW-1185">Reference proteome</keyword>